<keyword evidence="9" id="KW-1185">Reference proteome</keyword>
<evidence type="ECO:0000256" key="3">
    <source>
        <dbReference type="ARBA" id="ARBA00022989"/>
    </source>
</evidence>
<evidence type="ECO:0000256" key="2">
    <source>
        <dbReference type="ARBA" id="ARBA00022692"/>
    </source>
</evidence>
<keyword evidence="4 6" id="KW-0472">Membrane</keyword>
<feature type="region of interest" description="Disordered" evidence="5">
    <location>
        <begin position="1519"/>
        <end position="1549"/>
    </location>
</feature>
<dbReference type="EMBL" id="JACXAE010000063">
    <property type="protein sequence ID" value="MBD2773990.1"/>
    <property type="molecule type" value="Genomic_DNA"/>
</dbReference>
<evidence type="ECO:0000313" key="8">
    <source>
        <dbReference type="EMBL" id="MBD2773990.1"/>
    </source>
</evidence>
<feature type="transmembrane region" description="Helical" evidence="6">
    <location>
        <begin position="21"/>
        <end position="48"/>
    </location>
</feature>
<dbReference type="GO" id="GO:0005886">
    <property type="term" value="C:plasma membrane"/>
    <property type="evidence" value="ECO:0007669"/>
    <property type="project" value="InterPro"/>
</dbReference>
<evidence type="ECO:0000313" key="9">
    <source>
        <dbReference type="Proteomes" id="UP000629098"/>
    </source>
</evidence>
<reference evidence="8" key="1">
    <citation type="submission" date="2020-09" db="EMBL/GenBank/DDBJ databases">
        <title>Iningainema tapete sp. nov. (Scytonemataceae, Cyanobacteria) from greenhouses in central Florida (USA) produces two types of nodularin with biosynthetic potential for microcystin-LR and anabaenopeptins.</title>
        <authorList>
            <person name="Berthold D.E."/>
            <person name="Lefler F.W."/>
            <person name="Huang I.-S."/>
            <person name="Abdulla H."/>
            <person name="Zimba P.V."/>
            <person name="Laughinghouse H.D. IV."/>
        </authorList>
    </citation>
    <scope>NUCLEOTIDE SEQUENCE</scope>
    <source>
        <strain evidence="8">BLCCT55</strain>
    </source>
</reference>
<keyword evidence="3 6" id="KW-1133">Transmembrane helix</keyword>
<comment type="subcellular location">
    <subcellularLocation>
        <location evidence="1">Membrane</location>
        <topology evidence="1">Single-pass membrane protein</topology>
    </subcellularLocation>
</comment>
<evidence type="ECO:0000256" key="4">
    <source>
        <dbReference type="ARBA" id="ARBA00023136"/>
    </source>
</evidence>
<dbReference type="Pfam" id="PF04357">
    <property type="entry name" value="TamB"/>
    <property type="match status" value="1"/>
</dbReference>
<feature type="domain" description="Translocation and assembly module TamB C-terminal" evidence="7">
    <location>
        <begin position="1436"/>
        <end position="1852"/>
    </location>
</feature>
<comment type="caution">
    <text evidence="8">The sequence shown here is derived from an EMBL/GenBank/DDBJ whole genome shotgun (WGS) entry which is preliminary data.</text>
</comment>
<protein>
    <submittedName>
        <fullName evidence="8">Translocation/assembly module TamB domain-containing protein</fullName>
    </submittedName>
</protein>
<accession>A0A8J6XDH1</accession>
<keyword evidence="2 6" id="KW-0812">Transmembrane</keyword>
<sequence length="1852" mass="196240">MTRSPHSGNEQDQNRPRNPRLRLFLLGRTSLILCVILLVAIAGGALWLRNFVYQDLAPLVERNLEQLLGRPIRIGKVERFSLTSLRFGSLSIPATSTDPDRVAAKGVEVQFSPLQLLLTRTLELDVTLVQPDVYVNQDQQGRWVTTQLNTGEGRGFIQTELRTLRLQNGDVVLDPIPRTGKPNGDVTLDSVNGIARISSQNQEISYQISAQPTRGGVLQLTGDTQLKTLQTNLKVQAQNAQAADLSRLVELPIILQAGRVDGDLTLQYQPTAQPEIALTGTANVNQVTAQIQNVPQKFTNASGRLVFQGQQVTLENLSANYGKVPFVANGTVGTQTGFNVVAQTKPVSAKNAVDTLNVNLPVPVVGQLQANIKLTGSIKQPVLSGTASTTKPTQIDRVLFNAISSAFRLNISEAASQLAVSNLQLTPAAGGQIVGNGQVQLGRKQSKVSFDFQAQGVPADAIAQKYGFSTPITIGNVTANAQVTGSIGGEQPLTLTLSNVQATPPAGGQITANGQVQLSPQGNVALNIQAQGLPANAIAKSYGISVPINIGAVSANAKVSGSLGGTQLLEVAISKIQATPPAGGQIMANGQVQLSPQGRVSLNVQAQNLPGDTIAKAYNTSPPINIGNVSANAKVTGTLGNLRAVASVKAPEAFYPTTGQVVIAQQGDNILFQNAVVNLAGGTVTAKGQVGQGRWQAFVDAEQIKLSRFAQIPPQFQGVLSSELNLSGTTTSFQPETIQATGQANIKNVARGTVKLSNITLNNGRWQAIANVSQLELNRISAQLRGQLSTNLRVAGTTESFQLSDLRAAGQVRFSQLALLEQPLTAQIRWNGQQIIVESATAPGLSADGTIALQVPETGTPQIAGFNLDVQAQGYNLKQIPVNFPGNVALAGLLDFNGQVTGTPTSPNAQGNIRLQNLNLNGLAFDPLLTGSVNFQGGQGTELQLAGTQDLIAVNLGSDYRPNSFLVRRDGSVATGRAEGENLLVNVQNFDVALLENFIPGNNPNLQPLAGQISGDLAINLDQFTVVGDVAIAQPRVGRATANEFRGRINFANGIATLTNGELLLDDSRISLSGNLQTGDNPQFQTQISFDSARIQKILQAFNIFGYQDLYSGLQTPELGGAEVLQTKPISLPNADLLTQLEFFEKIENRVAQQRTQREVTQRLPTLAELQGNLTGQIEVTGSLQTGLNADFNLQSANAQWGEYTIEQFIARGTYADGIVTLLPLRVNLEQGLLAFTGQLGSQELSGQVRASYLPLSLLQPFIERYPVDVTGQVNAVATLGGSLEDPQAIGEVTLVDATINKQPVQTGELSFNYNDTRFNFASTVLVTGTQPLEIQGSVPLALPSADTQPDSNQISITANVQDEGLGLLNVFTDQVTWVNGNGQLNVEVGGTLNQPIISGNATVQNATLQAAALTEPLTDVTGTLQFNGNRVVVEGLQGEYNQGQLTAQGVIPIYATPQAQQEAANNPLTVSLQNLDLQVQELYQGDVSGNVVIGGTVFNAEIGGEIRLSDGQVKIGQNANTRTSATTAPEGSRGAGSSTRSAATTTARSPIPIDFENLRLVLGDDVRITTQPLFGDFVPGGDLLSESILSFETKGDLTINGTLANPRPQGVIRLTGGQVNLFTTQFTLARGYEHTAVFTPSGGLNPVLDVRLVAFVPETTGGLATGNRIQSSPFSADISDIPAITSLGTLQTVRVEARVTGAASELTDNLEFTSEPRRSESEIIALLGGSIINTLGQADSALGIATIAGSTLFSGLQGNISAIGQAIGFSAFRIYPTTVANESSRASVLSLAAEGVFDITENFSVSLSRVFLTNESFRYGLLYRVNDEILMRGSTDLEDESRLEIQYETQF</sequence>
<dbReference type="RefSeq" id="WP_190830434.1">
    <property type="nucleotide sequence ID" value="NZ_CAWPPI010000063.1"/>
</dbReference>
<dbReference type="PANTHER" id="PTHR34457:SF3">
    <property type="entry name" value="PROTEIN TIC236, CHLOROPLASTIC"/>
    <property type="match status" value="1"/>
</dbReference>
<evidence type="ECO:0000256" key="5">
    <source>
        <dbReference type="SAM" id="MobiDB-lite"/>
    </source>
</evidence>
<feature type="compositionally biased region" description="Polar residues" evidence="5">
    <location>
        <begin position="1519"/>
        <end position="1530"/>
    </location>
</feature>
<dbReference type="Proteomes" id="UP000629098">
    <property type="component" value="Unassembled WGS sequence"/>
</dbReference>
<proteinExistence type="predicted"/>
<evidence type="ECO:0000259" key="7">
    <source>
        <dbReference type="Pfam" id="PF04357"/>
    </source>
</evidence>
<gene>
    <name evidence="8" type="ORF">ICL16_18410</name>
</gene>
<evidence type="ECO:0000256" key="1">
    <source>
        <dbReference type="ARBA" id="ARBA00004167"/>
    </source>
</evidence>
<organism evidence="8 9">
    <name type="scientific">Iningainema tapete BLCC-T55</name>
    <dbReference type="NCBI Taxonomy" id="2748662"/>
    <lineage>
        <taxon>Bacteria</taxon>
        <taxon>Bacillati</taxon>
        <taxon>Cyanobacteriota</taxon>
        <taxon>Cyanophyceae</taxon>
        <taxon>Nostocales</taxon>
        <taxon>Scytonemataceae</taxon>
        <taxon>Iningainema tapete</taxon>
    </lineage>
</organism>
<dbReference type="InterPro" id="IPR053022">
    <property type="entry name" value="Chloroplast_translocon_comp"/>
</dbReference>
<dbReference type="InterPro" id="IPR007452">
    <property type="entry name" value="TamB_C"/>
</dbReference>
<feature type="compositionally biased region" description="Low complexity" evidence="5">
    <location>
        <begin position="1532"/>
        <end position="1549"/>
    </location>
</feature>
<dbReference type="GO" id="GO:0009306">
    <property type="term" value="P:protein secretion"/>
    <property type="evidence" value="ECO:0007669"/>
    <property type="project" value="InterPro"/>
</dbReference>
<evidence type="ECO:0000256" key="6">
    <source>
        <dbReference type="SAM" id="Phobius"/>
    </source>
</evidence>
<dbReference type="PANTHER" id="PTHR34457">
    <property type="entry name" value="EMBRYO DEFECTIVE 2410"/>
    <property type="match status" value="1"/>
</dbReference>
<name>A0A8J6XDH1_9CYAN</name>